<evidence type="ECO:0000256" key="6">
    <source>
        <dbReference type="ARBA" id="ARBA00022692"/>
    </source>
</evidence>
<dbReference type="PROSITE" id="PS52016">
    <property type="entry name" value="TONB_DEPENDENT_REC_3"/>
    <property type="match status" value="1"/>
</dbReference>
<evidence type="ECO:0000256" key="4">
    <source>
        <dbReference type="ARBA" id="ARBA00022452"/>
    </source>
</evidence>
<keyword evidence="3 14" id="KW-0813">Transport</keyword>
<dbReference type="GO" id="GO:0009279">
    <property type="term" value="C:cell outer membrane"/>
    <property type="evidence" value="ECO:0007669"/>
    <property type="project" value="UniProtKB-SubCell"/>
</dbReference>
<evidence type="ECO:0000256" key="17">
    <source>
        <dbReference type="SAM" id="SignalP"/>
    </source>
</evidence>
<reference evidence="19 20" key="1">
    <citation type="submission" date="2016-05" db="EMBL/GenBank/DDBJ databases">
        <title>Genome Sequence of Pseudomonas citronellolis Strain SJTE-3, an Estrogens and Persistent Organic Pollutants degradation strain.</title>
        <authorList>
            <person name="Liang R."/>
        </authorList>
    </citation>
    <scope>NUCLEOTIDE SEQUENCE [LARGE SCALE GENOMIC DNA]</scope>
    <source>
        <strain evidence="19 20">SJTE-3</strain>
    </source>
</reference>
<dbReference type="Gene3D" id="3.55.50.30">
    <property type="match status" value="1"/>
</dbReference>
<feature type="short sequence motif" description="TonB C-terminal box" evidence="15">
    <location>
        <begin position="791"/>
        <end position="808"/>
    </location>
</feature>
<keyword evidence="9" id="KW-0406">Ion transport</keyword>
<evidence type="ECO:0000256" key="8">
    <source>
        <dbReference type="ARBA" id="ARBA00023004"/>
    </source>
</evidence>
<evidence type="ECO:0000256" key="3">
    <source>
        <dbReference type="ARBA" id="ARBA00022448"/>
    </source>
</evidence>
<evidence type="ECO:0000259" key="18">
    <source>
        <dbReference type="SMART" id="SM00965"/>
    </source>
</evidence>
<evidence type="ECO:0000256" key="1">
    <source>
        <dbReference type="ARBA" id="ARBA00004571"/>
    </source>
</evidence>
<keyword evidence="5" id="KW-0410">Iron transport</keyword>
<dbReference type="PANTHER" id="PTHR32552:SF74">
    <property type="entry name" value="HYDROXAMATE SIDEROPHORE RECEPTOR FHUE"/>
    <property type="match status" value="1"/>
</dbReference>
<accession>A0A1A9KCT9</accession>
<evidence type="ECO:0000256" key="12">
    <source>
        <dbReference type="ARBA" id="ARBA00023170"/>
    </source>
</evidence>
<keyword evidence="11 14" id="KW-0472">Membrane</keyword>
<evidence type="ECO:0000313" key="20">
    <source>
        <dbReference type="Proteomes" id="UP000077748"/>
    </source>
</evidence>
<dbReference type="GO" id="GO:0038023">
    <property type="term" value="F:signaling receptor activity"/>
    <property type="evidence" value="ECO:0007669"/>
    <property type="project" value="InterPro"/>
</dbReference>
<dbReference type="InterPro" id="IPR039426">
    <property type="entry name" value="TonB-dep_rcpt-like"/>
</dbReference>
<keyword evidence="4 14" id="KW-1134">Transmembrane beta strand</keyword>
<sequence length="808" mass="89371">MRAPFAPRPLPLALAQALLFSAVLGLGVPAQAEPDGADVREYHIGKGDLGAVLTRFATEAKVLISFDPALTDGRVSHGLDGRYNVQQALQRLLDGSGLQAVQDSDGRYTMKPVSEEPVNLGVTQVISSPLGTTTEGTGSYTTGATAAATGLPLSTRETPQSVSVITRQRMDDQNMTTLGDVLANAPGISAPQLDSERTVFASRGFFINDLQYDGISSYYKSNYAAGESELDAIIYDRIEIVRGATGLLTGAGEPSASVNLVRKRADSKEFRGEAQVSAGSWDNYRSTLDLSGPLTPTGNVRGRLVGAYQDKKNFFDRYSREGHVIYGVVDVDLTDATTLSLGASYQKSDADGLTYGGVPLWNSDGSKTHYSRSFSIAPKWNTEEVEVKNFFANLEHRFDNDWQAQFRVMHNRNEVDNARIFNWGFPDPETGLIDAEPSQSRFPGERKQQSTDLRLSGPFELFGRTHEAVVGATYFDHKYSFDWIGNKTPWQSPVSVYDFGHVAEPEWDYENRELSERNHTKQKAGYAALRLSLADPLKLILGGRFTQYDREGAGWASSGEYDYSDHKFIPYAGLLYDLNQNYSLYASYTSIFNFQDYRDRNGAWLDPVTGDAYEAGIKGEFLDGRLNASLAAFRIVQDNLGQQDVGYSVPGNPDSPAYYATDGATSKGVEFELSGALSENWNAFFFATHYSAKDSDDNDVNTQLPRTMARLFTTYRLPGQWKQLTVGGGANWQSRIYYDGVGPQGQRQEQSDYLVANLMARYDITPQISAQLNVNNLFDEKYQTAVNWYGQGVWGTPRNVLATLNYKF</sequence>
<dbReference type="GO" id="GO:0015891">
    <property type="term" value="P:siderophore transport"/>
    <property type="evidence" value="ECO:0007669"/>
    <property type="project" value="InterPro"/>
</dbReference>
<dbReference type="PANTHER" id="PTHR32552">
    <property type="entry name" value="FERRICHROME IRON RECEPTOR-RELATED"/>
    <property type="match status" value="1"/>
</dbReference>
<dbReference type="InterPro" id="IPR012910">
    <property type="entry name" value="Plug_dom"/>
</dbReference>
<keyword evidence="10 16" id="KW-0798">TonB box</keyword>
<evidence type="ECO:0000256" key="9">
    <source>
        <dbReference type="ARBA" id="ARBA00023065"/>
    </source>
</evidence>
<evidence type="ECO:0000256" key="13">
    <source>
        <dbReference type="ARBA" id="ARBA00023237"/>
    </source>
</evidence>
<dbReference type="NCBIfam" id="NF007447">
    <property type="entry name" value="PRK10003.1"/>
    <property type="match status" value="1"/>
</dbReference>
<dbReference type="CDD" id="cd01347">
    <property type="entry name" value="ligand_gated_channel"/>
    <property type="match status" value="1"/>
</dbReference>
<evidence type="ECO:0000256" key="5">
    <source>
        <dbReference type="ARBA" id="ARBA00022496"/>
    </source>
</evidence>
<dbReference type="GO" id="GO:0015344">
    <property type="term" value="F:siderophore uptake transmembrane transporter activity"/>
    <property type="evidence" value="ECO:0007669"/>
    <property type="project" value="TreeGrafter"/>
</dbReference>
<dbReference type="InterPro" id="IPR010105">
    <property type="entry name" value="TonB_sidphr_rcpt"/>
</dbReference>
<dbReference type="PROSITE" id="PS01156">
    <property type="entry name" value="TONB_DEPENDENT_REC_2"/>
    <property type="match status" value="1"/>
</dbReference>
<dbReference type="Proteomes" id="UP000077748">
    <property type="component" value="Chromosome"/>
</dbReference>
<dbReference type="NCBIfam" id="TIGR01783">
    <property type="entry name" value="TonB-siderophor"/>
    <property type="match status" value="1"/>
</dbReference>
<keyword evidence="13 14" id="KW-0998">Cell outer membrane</keyword>
<dbReference type="RefSeq" id="WP_064583185.1">
    <property type="nucleotide sequence ID" value="NZ_CP015878.1"/>
</dbReference>
<dbReference type="InterPro" id="IPR036942">
    <property type="entry name" value="Beta-barrel_TonB_sf"/>
</dbReference>
<evidence type="ECO:0000256" key="16">
    <source>
        <dbReference type="RuleBase" id="RU003357"/>
    </source>
</evidence>
<dbReference type="InterPro" id="IPR037066">
    <property type="entry name" value="Plug_dom_sf"/>
</dbReference>
<keyword evidence="6 14" id="KW-0812">Transmembrane</keyword>
<dbReference type="EMBL" id="CP015878">
    <property type="protein sequence ID" value="ANI15342.1"/>
    <property type="molecule type" value="Genomic_DNA"/>
</dbReference>
<comment type="subcellular location">
    <subcellularLocation>
        <location evidence="1 14">Cell outer membrane</location>
        <topology evidence="1 14">Multi-pass membrane protein</topology>
    </subcellularLocation>
</comment>
<feature type="chain" id="PRO_5008391635" evidence="17">
    <location>
        <begin position="33"/>
        <end position="808"/>
    </location>
</feature>
<dbReference type="FunFam" id="2.170.130.10:FF:000010">
    <property type="entry name" value="Ferripyoverdine receptor"/>
    <property type="match status" value="1"/>
</dbReference>
<feature type="domain" description="Secretin/TonB short N-terminal" evidence="18">
    <location>
        <begin position="62"/>
        <end position="113"/>
    </location>
</feature>
<dbReference type="Pfam" id="PF07660">
    <property type="entry name" value="STN"/>
    <property type="match status" value="1"/>
</dbReference>
<dbReference type="SUPFAM" id="SSF56935">
    <property type="entry name" value="Porins"/>
    <property type="match status" value="1"/>
</dbReference>
<dbReference type="Pfam" id="PF00593">
    <property type="entry name" value="TonB_dep_Rec_b-barrel"/>
    <property type="match status" value="1"/>
</dbReference>
<evidence type="ECO:0000256" key="11">
    <source>
        <dbReference type="ARBA" id="ARBA00023136"/>
    </source>
</evidence>
<proteinExistence type="inferred from homology"/>
<evidence type="ECO:0000256" key="7">
    <source>
        <dbReference type="ARBA" id="ARBA00022729"/>
    </source>
</evidence>
<evidence type="ECO:0000256" key="10">
    <source>
        <dbReference type="ARBA" id="ARBA00023077"/>
    </source>
</evidence>
<name>A0A1A9KCT9_9PSED</name>
<evidence type="ECO:0000256" key="14">
    <source>
        <dbReference type="PROSITE-ProRule" id="PRU01360"/>
    </source>
</evidence>
<comment type="similarity">
    <text evidence="2 14 16">Belongs to the TonB-dependent receptor family.</text>
</comment>
<feature type="signal peptide" evidence="17">
    <location>
        <begin position="1"/>
        <end position="32"/>
    </location>
</feature>
<keyword evidence="7 17" id="KW-0732">Signal</keyword>
<dbReference type="SMART" id="SM00965">
    <property type="entry name" value="STN"/>
    <property type="match status" value="1"/>
</dbReference>
<keyword evidence="12" id="KW-0675">Receptor</keyword>
<dbReference type="InterPro" id="IPR000531">
    <property type="entry name" value="Beta-barrel_TonB"/>
</dbReference>
<evidence type="ECO:0000256" key="15">
    <source>
        <dbReference type="PROSITE-ProRule" id="PRU10144"/>
    </source>
</evidence>
<dbReference type="InterPro" id="IPR010917">
    <property type="entry name" value="TonB_rcpt_CS"/>
</dbReference>
<dbReference type="Gene3D" id="2.170.130.10">
    <property type="entry name" value="TonB-dependent receptor, plug domain"/>
    <property type="match status" value="1"/>
</dbReference>
<evidence type="ECO:0000313" key="19">
    <source>
        <dbReference type="EMBL" id="ANI15342.1"/>
    </source>
</evidence>
<dbReference type="Pfam" id="PF07715">
    <property type="entry name" value="Plug"/>
    <property type="match status" value="1"/>
</dbReference>
<dbReference type="InterPro" id="IPR011662">
    <property type="entry name" value="Secretin/TonB_short_N"/>
</dbReference>
<keyword evidence="8" id="KW-0408">Iron</keyword>
<evidence type="ECO:0000256" key="2">
    <source>
        <dbReference type="ARBA" id="ARBA00009810"/>
    </source>
</evidence>
<gene>
    <name evidence="19" type="ORF">A9C11_15745</name>
</gene>
<dbReference type="Gene3D" id="2.40.170.20">
    <property type="entry name" value="TonB-dependent receptor, beta-barrel domain"/>
    <property type="match status" value="1"/>
</dbReference>
<organism evidence="19 20">
    <name type="scientific">Pseudomonas citronellolis</name>
    <dbReference type="NCBI Taxonomy" id="53408"/>
    <lineage>
        <taxon>Bacteria</taxon>
        <taxon>Pseudomonadati</taxon>
        <taxon>Pseudomonadota</taxon>
        <taxon>Gammaproteobacteria</taxon>
        <taxon>Pseudomonadales</taxon>
        <taxon>Pseudomonadaceae</taxon>
        <taxon>Pseudomonas</taxon>
    </lineage>
</organism>
<protein>
    <submittedName>
        <fullName evidence="19">Porin</fullName>
    </submittedName>
</protein>
<dbReference type="AlphaFoldDB" id="A0A1A9KCT9"/>